<sequence>MPPIHRFLETDAASLSFAPHLAVTAVAAGKKIGAATSGRRRRFGDFPFPLGLRV</sequence>
<proteinExistence type="predicted"/>
<reference evidence="1 2" key="1">
    <citation type="submission" date="2013-11" db="EMBL/GenBank/DDBJ databases">
        <title>Complete genome sequence of Rhizobium gallicum bv. gallicum R602.</title>
        <authorList>
            <person name="Bustos P."/>
            <person name="Santamaria R.I."/>
            <person name="Lozano L."/>
            <person name="Acosta J.L."/>
            <person name="Ormeno-Orrillo E."/>
            <person name="Rogel M.A."/>
            <person name="Romero D."/>
            <person name="Cevallos M.A."/>
            <person name="Martinez-Romero E."/>
            <person name="Gonzalez V."/>
        </authorList>
    </citation>
    <scope>NUCLEOTIDE SEQUENCE [LARGE SCALE GENOMIC DNA]</scope>
    <source>
        <strain evidence="1 2">R602</strain>
        <plasmid evidence="1 2">pRgalR602c</plasmid>
    </source>
</reference>
<dbReference type="KEGG" id="rga:RGR602_PC02387"/>
<dbReference type="AlphaFoldDB" id="A0A0B4XH45"/>
<dbReference type="Proteomes" id="UP000031368">
    <property type="component" value="Plasmid pRgalR602c"/>
</dbReference>
<evidence type="ECO:0000313" key="2">
    <source>
        <dbReference type="Proteomes" id="UP000031368"/>
    </source>
</evidence>
<protein>
    <submittedName>
        <fullName evidence="1">Uncharacterized protein</fullName>
    </submittedName>
</protein>
<dbReference type="EMBL" id="CP006880">
    <property type="protein sequence ID" value="AJD46406.1"/>
    <property type="molecule type" value="Genomic_DNA"/>
</dbReference>
<evidence type="ECO:0000313" key="1">
    <source>
        <dbReference type="EMBL" id="AJD46406.1"/>
    </source>
</evidence>
<geneLocation type="plasmid" evidence="1 2">
    <name>pRgalR602c</name>
</geneLocation>
<keyword evidence="1" id="KW-0614">Plasmid</keyword>
<organism evidence="1 2">
    <name type="scientific">Rhizobium gallicum bv. gallicum R602sp</name>
    <dbReference type="NCBI Taxonomy" id="1041138"/>
    <lineage>
        <taxon>Bacteria</taxon>
        <taxon>Pseudomonadati</taxon>
        <taxon>Pseudomonadota</taxon>
        <taxon>Alphaproteobacteria</taxon>
        <taxon>Hyphomicrobiales</taxon>
        <taxon>Rhizobiaceae</taxon>
        <taxon>Rhizobium/Agrobacterium group</taxon>
        <taxon>Rhizobium</taxon>
    </lineage>
</organism>
<name>A0A0B4XH45_9HYPH</name>
<gene>
    <name evidence="1" type="ORF">RGR602_PC02387</name>
</gene>
<accession>A0A0B4XH45</accession>
<dbReference type="HOGENOM" id="CLU_3047286_0_0_5"/>
<keyword evidence="2" id="KW-1185">Reference proteome</keyword>